<reference evidence="4" key="1">
    <citation type="submission" date="2023-03" db="EMBL/GenBank/DDBJ databases">
        <title>Massive genome expansion in bonnet fungi (Mycena s.s.) driven by repeated elements and novel gene families across ecological guilds.</title>
        <authorList>
            <consortium name="Lawrence Berkeley National Laboratory"/>
            <person name="Harder C.B."/>
            <person name="Miyauchi S."/>
            <person name="Viragh M."/>
            <person name="Kuo A."/>
            <person name="Thoen E."/>
            <person name="Andreopoulos B."/>
            <person name="Lu D."/>
            <person name="Skrede I."/>
            <person name="Drula E."/>
            <person name="Henrissat B."/>
            <person name="Morin E."/>
            <person name="Kohler A."/>
            <person name="Barry K."/>
            <person name="LaButti K."/>
            <person name="Morin E."/>
            <person name="Salamov A."/>
            <person name="Lipzen A."/>
            <person name="Mereny Z."/>
            <person name="Hegedus B."/>
            <person name="Baldrian P."/>
            <person name="Stursova M."/>
            <person name="Weitz H."/>
            <person name="Taylor A."/>
            <person name="Grigoriev I.V."/>
            <person name="Nagy L.G."/>
            <person name="Martin F."/>
            <person name="Kauserud H."/>
        </authorList>
    </citation>
    <scope>NUCLEOTIDE SEQUENCE</scope>
    <source>
        <strain evidence="4">CBHHK182m</strain>
    </source>
</reference>
<dbReference type="PANTHER" id="PTHR45820:SF4">
    <property type="entry name" value="ZINC TRANSPORTER 63C, ISOFORM F"/>
    <property type="match status" value="1"/>
</dbReference>
<comment type="similarity">
    <text evidence="1">Belongs to the cation diffusion facilitator (CDF) transporter (TC 2.A.4) family. SLC30A subfamily.</text>
</comment>
<keyword evidence="3" id="KW-0472">Membrane</keyword>
<dbReference type="GO" id="GO:0005385">
    <property type="term" value="F:zinc ion transmembrane transporter activity"/>
    <property type="evidence" value="ECO:0007669"/>
    <property type="project" value="TreeGrafter"/>
</dbReference>
<organism evidence="4 5">
    <name type="scientific">Mycena metata</name>
    <dbReference type="NCBI Taxonomy" id="1033252"/>
    <lineage>
        <taxon>Eukaryota</taxon>
        <taxon>Fungi</taxon>
        <taxon>Dikarya</taxon>
        <taxon>Basidiomycota</taxon>
        <taxon>Agaricomycotina</taxon>
        <taxon>Agaricomycetes</taxon>
        <taxon>Agaricomycetidae</taxon>
        <taxon>Agaricales</taxon>
        <taxon>Marasmiineae</taxon>
        <taxon>Mycenaceae</taxon>
        <taxon>Mycena</taxon>
    </lineage>
</organism>
<name>A0AAD7MT10_9AGAR</name>
<evidence type="ECO:0000313" key="4">
    <source>
        <dbReference type="EMBL" id="KAJ7729348.1"/>
    </source>
</evidence>
<dbReference type="EMBL" id="JARKIB010000166">
    <property type="protein sequence ID" value="KAJ7729348.1"/>
    <property type="molecule type" value="Genomic_DNA"/>
</dbReference>
<keyword evidence="2" id="KW-0862">Zinc</keyword>
<dbReference type="PANTHER" id="PTHR45820">
    <property type="entry name" value="FI23527P1"/>
    <property type="match status" value="1"/>
</dbReference>
<keyword evidence="5" id="KW-1185">Reference proteome</keyword>
<sequence length="210" mass="22315">MCVLVLHVLGNASVICTGLILLLAPPSWNGCEVYFDPAISLVITCIILGSVVPLVRSASFVLLQGVPVTILLERVRAAILVVEALRIQKHCLHPRSRRARARLHAHRRALHDQGIHSCTIQPEYYGSTAHLVDPSCAPFPSSSAYANNNTNDAGGVGGESVTGGRSGANSVWRRSGGAVMGKDTLCLVLCPPEECDPRDNVCCLPGSTDV</sequence>
<proteinExistence type="inferred from homology"/>
<evidence type="ECO:0000256" key="1">
    <source>
        <dbReference type="ARBA" id="ARBA00008873"/>
    </source>
</evidence>
<protein>
    <submittedName>
        <fullName evidence="4">Uncharacterized protein</fullName>
    </submittedName>
</protein>
<feature type="transmembrane region" description="Helical" evidence="3">
    <location>
        <begin position="34"/>
        <end position="55"/>
    </location>
</feature>
<evidence type="ECO:0000256" key="3">
    <source>
        <dbReference type="SAM" id="Phobius"/>
    </source>
</evidence>
<evidence type="ECO:0000256" key="2">
    <source>
        <dbReference type="ARBA" id="ARBA00022833"/>
    </source>
</evidence>
<dbReference type="AlphaFoldDB" id="A0AAD7MT10"/>
<dbReference type="GO" id="GO:0006882">
    <property type="term" value="P:intracellular zinc ion homeostasis"/>
    <property type="evidence" value="ECO:0007669"/>
    <property type="project" value="TreeGrafter"/>
</dbReference>
<evidence type="ECO:0000313" key="5">
    <source>
        <dbReference type="Proteomes" id="UP001215598"/>
    </source>
</evidence>
<dbReference type="Proteomes" id="UP001215598">
    <property type="component" value="Unassembled WGS sequence"/>
</dbReference>
<comment type="caution">
    <text evidence="4">The sequence shown here is derived from an EMBL/GenBank/DDBJ whole genome shotgun (WGS) entry which is preliminary data.</text>
</comment>
<dbReference type="GO" id="GO:0016020">
    <property type="term" value="C:membrane"/>
    <property type="evidence" value="ECO:0007669"/>
    <property type="project" value="TreeGrafter"/>
</dbReference>
<accession>A0AAD7MT10</accession>
<keyword evidence="3" id="KW-0812">Transmembrane</keyword>
<keyword evidence="3" id="KW-1133">Transmembrane helix</keyword>
<gene>
    <name evidence="4" type="ORF">B0H16DRAFT_1776144</name>
</gene>